<organism evidence="1 2">
    <name type="scientific">Nostoc linckia FACHB-391</name>
    <dbReference type="NCBI Taxonomy" id="2692906"/>
    <lineage>
        <taxon>Bacteria</taxon>
        <taxon>Bacillati</taxon>
        <taxon>Cyanobacteriota</taxon>
        <taxon>Cyanophyceae</taxon>
        <taxon>Nostocales</taxon>
        <taxon>Nostocaceae</taxon>
        <taxon>Nostoc</taxon>
    </lineage>
</organism>
<dbReference type="EMBL" id="JACJTE010000012">
    <property type="protein sequence ID" value="MBD2561616.1"/>
    <property type="molecule type" value="Genomic_DNA"/>
</dbReference>
<name>A0ABR8EVG9_NOSLI</name>
<sequence>MTRNHEKISTKKNSLYAIATGKGGYTIALRIKVTFTDAVKVRTAALH</sequence>
<dbReference type="Proteomes" id="UP000604661">
    <property type="component" value="Unassembled WGS sequence"/>
</dbReference>
<gene>
    <name evidence="1" type="ORF">H6G95_13520</name>
</gene>
<evidence type="ECO:0000313" key="2">
    <source>
        <dbReference type="Proteomes" id="UP000604661"/>
    </source>
</evidence>
<reference evidence="1 2" key="1">
    <citation type="journal article" date="2020" name="ISME J.">
        <title>Comparative genomics reveals insights into cyanobacterial evolution and habitat adaptation.</title>
        <authorList>
            <person name="Chen M.Y."/>
            <person name="Teng W.K."/>
            <person name="Zhao L."/>
            <person name="Hu C.X."/>
            <person name="Zhou Y.K."/>
            <person name="Han B.P."/>
            <person name="Song L.R."/>
            <person name="Shu W.S."/>
        </authorList>
    </citation>
    <scope>NUCLEOTIDE SEQUENCE [LARGE SCALE GENOMIC DNA]</scope>
    <source>
        <strain evidence="1 2">FACHB-391</strain>
    </source>
</reference>
<protein>
    <submittedName>
        <fullName evidence="1">Uncharacterized protein</fullName>
    </submittedName>
</protein>
<proteinExistence type="predicted"/>
<evidence type="ECO:0000313" key="1">
    <source>
        <dbReference type="EMBL" id="MBD2561616.1"/>
    </source>
</evidence>
<accession>A0ABR8EVG9</accession>
<keyword evidence="2" id="KW-1185">Reference proteome</keyword>
<comment type="caution">
    <text evidence="1">The sequence shown here is derived from an EMBL/GenBank/DDBJ whole genome shotgun (WGS) entry which is preliminary data.</text>
</comment>
<dbReference type="RefSeq" id="WP_190893988.1">
    <property type="nucleotide sequence ID" value="NZ_JACJTE010000012.1"/>
</dbReference>